<reference evidence="1" key="1">
    <citation type="journal article" date="2014" name="Int. J. Syst. Evol. Microbiol.">
        <title>Complete genome sequence of Corynebacterium casei LMG S-19264T (=DSM 44701T), isolated from a smear-ripened cheese.</title>
        <authorList>
            <consortium name="US DOE Joint Genome Institute (JGI-PGF)"/>
            <person name="Walter F."/>
            <person name="Albersmeier A."/>
            <person name="Kalinowski J."/>
            <person name="Ruckert C."/>
        </authorList>
    </citation>
    <scope>NUCLEOTIDE SEQUENCE</scope>
    <source>
        <strain evidence="1">NBRC 108769</strain>
    </source>
</reference>
<keyword evidence="2" id="KW-1185">Reference proteome</keyword>
<reference evidence="1" key="2">
    <citation type="submission" date="2023-01" db="EMBL/GenBank/DDBJ databases">
        <title>Draft genome sequence of Portibacter lacus strain NBRC 108769.</title>
        <authorList>
            <person name="Sun Q."/>
            <person name="Mori K."/>
        </authorList>
    </citation>
    <scope>NUCLEOTIDE SEQUENCE</scope>
    <source>
        <strain evidence="1">NBRC 108769</strain>
    </source>
</reference>
<dbReference type="AlphaFoldDB" id="A0AA37SMA9"/>
<dbReference type="Proteomes" id="UP001156666">
    <property type="component" value="Unassembled WGS sequence"/>
</dbReference>
<protein>
    <submittedName>
        <fullName evidence="1">Uncharacterized protein</fullName>
    </submittedName>
</protein>
<proteinExistence type="predicted"/>
<evidence type="ECO:0000313" key="1">
    <source>
        <dbReference type="EMBL" id="GLR15994.1"/>
    </source>
</evidence>
<organism evidence="1 2">
    <name type="scientific">Portibacter lacus</name>
    <dbReference type="NCBI Taxonomy" id="1099794"/>
    <lineage>
        <taxon>Bacteria</taxon>
        <taxon>Pseudomonadati</taxon>
        <taxon>Bacteroidota</taxon>
        <taxon>Saprospiria</taxon>
        <taxon>Saprospirales</taxon>
        <taxon>Haliscomenobacteraceae</taxon>
        <taxon>Portibacter</taxon>
    </lineage>
</organism>
<evidence type="ECO:0000313" key="2">
    <source>
        <dbReference type="Proteomes" id="UP001156666"/>
    </source>
</evidence>
<sequence>MENNKSSNTLSSPEFGVDSRYKSLDKKLSDGKQLMEARLKRLNKLSRSQVINAKLLQLKLRMEDYLKQPNYQEGNFFTNFLTNYIDTIYDKRSMFAKDINITPVSLSQILNNHREPKEEFMFRLMLHSELTYKHICKFQKKTWYQVYYHEKICDTMANQNEWRPTEKKHVKIKHAVLK</sequence>
<gene>
    <name evidence="1" type="ORF">GCM10007940_06090</name>
</gene>
<dbReference type="RefSeq" id="WP_235294855.1">
    <property type="nucleotide sequence ID" value="NZ_BSOH01000002.1"/>
</dbReference>
<dbReference type="EMBL" id="BSOH01000002">
    <property type="protein sequence ID" value="GLR15994.1"/>
    <property type="molecule type" value="Genomic_DNA"/>
</dbReference>
<accession>A0AA37SMA9</accession>
<name>A0AA37SMA9_9BACT</name>
<comment type="caution">
    <text evidence="1">The sequence shown here is derived from an EMBL/GenBank/DDBJ whole genome shotgun (WGS) entry which is preliminary data.</text>
</comment>